<dbReference type="Pfam" id="PF17236">
    <property type="entry name" value="SU10_MCP"/>
    <property type="match status" value="1"/>
</dbReference>
<dbReference type="RefSeq" id="WP_189160567.1">
    <property type="nucleotide sequence ID" value="NZ_BMNC01000029.1"/>
</dbReference>
<evidence type="ECO:0000313" key="3">
    <source>
        <dbReference type="Proteomes" id="UP000597656"/>
    </source>
</evidence>
<dbReference type="Proteomes" id="UP000597656">
    <property type="component" value="Unassembled WGS sequence"/>
</dbReference>
<reference evidence="3" key="1">
    <citation type="journal article" date="2019" name="Int. J. Syst. Evol. Microbiol.">
        <title>The Global Catalogue of Microorganisms (GCM) 10K type strain sequencing project: providing services to taxonomists for standard genome sequencing and annotation.</title>
        <authorList>
            <consortium name="The Broad Institute Genomics Platform"/>
            <consortium name="The Broad Institute Genome Sequencing Center for Infectious Disease"/>
            <person name="Wu L."/>
            <person name="Ma J."/>
        </authorList>
    </citation>
    <scope>NUCLEOTIDE SEQUENCE [LARGE SCALE GENOMIC DNA]</scope>
    <source>
        <strain evidence="3">CGMCC 4.7319</strain>
    </source>
</reference>
<feature type="region of interest" description="Disordered" evidence="1">
    <location>
        <begin position="75"/>
        <end position="96"/>
    </location>
</feature>
<evidence type="ECO:0000256" key="1">
    <source>
        <dbReference type="SAM" id="MobiDB-lite"/>
    </source>
</evidence>
<sequence length="96" mass="10459">MAEAHADPEFITKKNYQESTRNVGGVAVTTIDTDFGRLNVRLNRYMPADTVQVVSPDQCALVLLETPGKGFLFSEPLTRTGSTDRAQQAAQNSAQT</sequence>
<comment type="caution">
    <text evidence="2">The sequence shown here is derived from an EMBL/GenBank/DDBJ whole genome shotgun (WGS) entry which is preliminary data.</text>
</comment>
<evidence type="ECO:0000313" key="2">
    <source>
        <dbReference type="EMBL" id="GGN28893.1"/>
    </source>
</evidence>
<dbReference type="InterPro" id="IPR035198">
    <property type="entry name" value="SU10_MCP"/>
</dbReference>
<proteinExistence type="predicted"/>
<organism evidence="2 3">
    <name type="scientific">Lentzea pudingi</name>
    <dbReference type="NCBI Taxonomy" id="1789439"/>
    <lineage>
        <taxon>Bacteria</taxon>
        <taxon>Bacillati</taxon>
        <taxon>Actinomycetota</taxon>
        <taxon>Actinomycetes</taxon>
        <taxon>Pseudonocardiales</taxon>
        <taxon>Pseudonocardiaceae</taxon>
        <taxon>Lentzea</taxon>
    </lineage>
</organism>
<accession>A0ABQ2ITH5</accession>
<name>A0ABQ2ITH5_9PSEU</name>
<feature type="compositionally biased region" description="Polar residues" evidence="1">
    <location>
        <begin position="77"/>
        <end position="96"/>
    </location>
</feature>
<gene>
    <name evidence="2" type="ORF">GCM10011609_85490</name>
</gene>
<keyword evidence="3" id="KW-1185">Reference proteome</keyword>
<protein>
    <submittedName>
        <fullName evidence="2">Uncharacterized protein</fullName>
    </submittedName>
</protein>
<dbReference type="EMBL" id="BMNC01000029">
    <property type="protein sequence ID" value="GGN28893.1"/>
    <property type="molecule type" value="Genomic_DNA"/>
</dbReference>